<evidence type="ECO:0000256" key="2">
    <source>
        <dbReference type="SAM" id="MobiDB-lite"/>
    </source>
</evidence>
<dbReference type="EMBL" id="PDUG01000002">
    <property type="protein sequence ID" value="PIC48344.1"/>
    <property type="molecule type" value="Genomic_DNA"/>
</dbReference>
<keyword evidence="4" id="KW-1185">Reference proteome</keyword>
<evidence type="ECO:0000313" key="3">
    <source>
        <dbReference type="EMBL" id="PIC48344.1"/>
    </source>
</evidence>
<keyword evidence="1" id="KW-0175">Coiled coil</keyword>
<name>A0A2G5V966_9PELO</name>
<sequence length="628" mass="69677">MSFPSSPEPPTEAETSATGNIENSDENLSEKPESSRQDPKAEKNQNSKNQDGPEAREESSEAQEAPEPPVNPPARGKVSTSKKYKILKAHFLSTSPRWSPSFSISPAPPAPEVPEDSKSPPATPTLIPIGPSRAPLASMFPTHRGISMRNGKPARAEQSQEASHGEPDSGESSTAQRDAQTTMQNLARTLGQMSLKPREFAIPVRRRDRNLASTGFNVQGSSAFTGAESEKLAPGPSEPSGSDPPLVRAKTPDYSNIRFYPFAPGMFLYANPPPIKPQTRFENHQYLVPAKPLFSEPAPLSAVAPATFNAPLNRNQSGQGPDLPANTPISSPAHPLNPPDVLEDEPRIPAYNQDFGEDDGFQIPGHGKIRAISILPKNSTSLGLPPVLMPSIHQPDPTVDWQGSYYELQAENIRLNLYLHRQVLLGKEQEEYLDNSMDLNRIHKDKIEKLEAEIESLKNNCGGWRLYDKLQVVHSKHLKKFAKLESDYKAALKKLEGSRNELKDQEEEAKKIGVVIEEEKGTESADIREQQMRTISELIKEVNDMKMSRDSKESEKELAKLKRQTIETVESVKSQMENLKEELAFVEDSFNTLETCKKEIDEQIKNSQKLIDEALNVVIKDEDVHEQG</sequence>
<dbReference type="Proteomes" id="UP000230233">
    <property type="component" value="Chromosome II"/>
</dbReference>
<feature type="compositionally biased region" description="Basic and acidic residues" evidence="2">
    <location>
        <begin position="28"/>
        <end position="59"/>
    </location>
</feature>
<dbReference type="AlphaFoldDB" id="A0A2G5V966"/>
<evidence type="ECO:0000256" key="1">
    <source>
        <dbReference type="SAM" id="Coils"/>
    </source>
</evidence>
<feature type="compositionally biased region" description="Pro residues" evidence="2">
    <location>
        <begin position="1"/>
        <end position="10"/>
    </location>
</feature>
<gene>
    <name evidence="3" type="primary">Cnig_chr_II.g7351</name>
    <name evidence="3" type="ORF">B9Z55_007351</name>
</gene>
<feature type="compositionally biased region" description="Polar residues" evidence="2">
    <location>
        <begin position="170"/>
        <end position="187"/>
    </location>
</feature>
<feature type="region of interest" description="Disordered" evidence="2">
    <location>
        <begin position="1"/>
        <end position="82"/>
    </location>
</feature>
<feature type="compositionally biased region" description="Polar residues" evidence="2">
    <location>
        <begin position="213"/>
        <end position="224"/>
    </location>
</feature>
<feature type="coiled-coil region" evidence="1">
    <location>
        <begin position="433"/>
        <end position="617"/>
    </location>
</feature>
<evidence type="ECO:0000313" key="4">
    <source>
        <dbReference type="Proteomes" id="UP000230233"/>
    </source>
</evidence>
<feature type="region of interest" description="Disordered" evidence="2">
    <location>
        <begin position="310"/>
        <end position="357"/>
    </location>
</feature>
<comment type="caution">
    <text evidence="3">The sequence shown here is derived from an EMBL/GenBank/DDBJ whole genome shotgun (WGS) entry which is preliminary data.</text>
</comment>
<reference evidence="4" key="1">
    <citation type="submission" date="2017-10" db="EMBL/GenBank/DDBJ databases">
        <title>Rapid genome shrinkage in a self-fertile nematode reveals novel sperm competition proteins.</title>
        <authorList>
            <person name="Yin D."/>
            <person name="Schwarz E.M."/>
            <person name="Thomas C.G."/>
            <person name="Felde R.L."/>
            <person name="Korf I.F."/>
            <person name="Cutter A.D."/>
            <person name="Schartner C.M."/>
            <person name="Ralston E.J."/>
            <person name="Meyer B.J."/>
            <person name="Haag E.S."/>
        </authorList>
    </citation>
    <scope>NUCLEOTIDE SEQUENCE [LARGE SCALE GENOMIC DNA]</scope>
    <source>
        <strain evidence="4">JU1422</strain>
    </source>
</reference>
<feature type="compositionally biased region" description="Low complexity" evidence="2">
    <location>
        <begin position="234"/>
        <end position="245"/>
    </location>
</feature>
<feature type="region of interest" description="Disordered" evidence="2">
    <location>
        <begin position="95"/>
        <end position="199"/>
    </location>
</feature>
<organism evidence="3 4">
    <name type="scientific">Caenorhabditis nigoni</name>
    <dbReference type="NCBI Taxonomy" id="1611254"/>
    <lineage>
        <taxon>Eukaryota</taxon>
        <taxon>Metazoa</taxon>
        <taxon>Ecdysozoa</taxon>
        <taxon>Nematoda</taxon>
        <taxon>Chromadorea</taxon>
        <taxon>Rhabditida</taxon>
        <taxon>Rhabditina</taxon>
        <taxon>Rhabditomorpha</taxon>
        <taxon>Rhabditoidea</taxon>
        <taxon>Rhabditidae</taxon>
        <taxon>Peloderinae</taxon>
        <taxon>Caenorhabditis</taxon>
    </lineage>
</organism>
<accession>A0A2G5V966</accession>
<proteinExistence type="predicted"/>
<feature type="region of interest" description="Disordered" evidence="2">
    <location>
        <begin position="213"/>
        <end position="250"/>
    </location>
</feature>
<protein>
    <submittedName>
        <fullName evidence="3">Uncharacterized protein</fullName>
    </submittedName>
</protein>
<feature type="compositionally biased region" description="Polar residues" evidence="2">
    <location>
        <begin position="310"/>
        <end position="319"/>
    </location>
</feature>